<sequence>MAKLNILFSFVAILIISSAIPAFCKSNHHKKHPSPPQEEDEHDKYINSLPKDFLKFVENCTKEFPVKCGEKVINATNEKGNVDKKCCHDLVKMGLKCHKALIKVYIGLPEVKDKIDPKVVKHNANKVFKKCVALDKKKHHHSSHPPSILP</sequence>
<dbReference type="InterPro" id="IPR040220">
    <property type="entry name" value="DD11"/>
</dbReference>
<feature type="domain" description="Prolamin-like" evidence="3">
    <location>
        <begin position="59"/>
        <end position="131"/>
    </location>
</feature>
<dbReference type="PANTHER" id="PTHR31207">
    <property type="entry name" value="ECA1 GAMETOGENESIS FAMILY PROTEIN (DUF784)-RELATED-RELATED"/>
    <property type="match status" value="1"/>
</dbReference>
<dbReference type="KEGG" id="nta:107800935"/>
<name>A0A1S4AT01_TOBAC</name>
<evidence type="ECO:0000313" key="4">
    <source>
        <dbReference type="RefSeq" id="XP_016479690.1"/>
    </source>
</evidence>
<accession>A0A1S4AT01</accession>
<evidence type="ECO:0000256" key="1">
    <source>
        <dbReference type="ARBA" id="ARBA00022729"/>
    </source>
</evidence>
<dbReference type="OMA" id="YIPLHAT"/>
<dbReference type="PANTHER" id="PTHR31207:SF35">
    <property type="entry name" value="PROLAMIN-LIKE DOMAIN-CONTAINING PROTEIN"/>
    <property type="match status" value="1"/>
</dbReference>
<dbReference type="Pfam" id="PF05617">
    <property type="entry name" value="Prolamin_like"/>
    <property type="match status" value="1"/>
</dbReference>
<organism evidence="4">
    <name type="scientific">Nicotiana tabacum</name>
    <name type="common">Common tobacco</name>
    <dbReference type="NCBI Taxonomy" id="4097"/>
    <lineage>
        <taxon>Eukaryota</taxon>
        <taxon>Viridiplantae</taxon>
        <taxon>Streptophyta</taxon>
        <taxon>Embryophyta</taxon>
        <taxon>Tracheophyta</taxon>
        <taxon>Spermatophyta</taxon>
        <taxon>Magnoliopsida</taxon>
        <taxon>eudicotyledons</taxon>
        <taxon>Gunneridae</taxon>
        <taxon>Pentapetalae</taxon>
        <taxon>asterids</taxon>
        <taxon>lamiids</taxon>
        <taxon>Solanales</taxon>
        <taxon>Solanaceae</taxon>
        <taxon>Nicotianoideae</taxon>
        <taxon>Nicotianeae</taxon>
        <taxon>Nicotiana</taxon>
    </lineage>
</organism>
<keyword evidence="1 2" id="KW-0732">Signal</keyword>
<protein>
    <recommendedName>
        <fullName evidence="3">Prolamin-like domain-containing protein</fullName>
    </recommendedName>
</protein>
<dbReference type="RefSeq" id="XP_016479690.1">
    <property type="nucleotide sequence ID" value="XM_016624204.1"/>
</dbReference>
<feature type="signal peptide" evidence="2">
    <location>
        <begin position="1"/>
        <end position="26"/>
    </location>
</feature>
<dbReference type="AlphaFoldDB" id="A0A1S4AT01"/>
<evidence type="ECO:0000256" key="2">
    <source>
        <dbReference type="SAM" id="SignalP"/>
    </source>
</evidence>
<reference evidence="4" key="1">
    <citation type="submission" date="2025-08" db="UniProtKB">
        <authorList>
            <consortium name="RefSeq"/>
        </authorList>
    </citation>
    <scope>IDENTIFICATION</scope>
</reference>
<gene>
    <name evidence="4" type="primary">LOC107800935</name>
</gene>
<dbReference type="InterPro" id="IPR008502">
    <property type="entry name" value="Prolamin-like"/>
</dbReference>
<dbReference type="PaxDb" id="4097-A0A1S4AT01"/>
<feature type="chain" id="PRO_5010281101" description="Prolamin-like domain-containing protein" evidence="2">
    <location>
        <begin position="27"/>
        <end position="150"/>
    </location>
</feature>
<dbReference type="OrthoDB" id="1368054at2759"/>
<proteinExistence type="predicted"/>
<evidence type="ECO:0000259" key="3">
    <source>
        <dbReference type="Pfam" id="PF05617"/>
    </source>
</evidence>